<proteinExistence type="predicted"/>
<gene>
    <name evidence="1" type="ORF">ON006_31740</name>
</gene>
<name>A0A9E8SKB2_9BACT</name>
<organism evidence="1 2">
    <name type="scientific">Dyadobacter pollutisoli</name>
    <dbReference type="NCBI Taxonomy" id="2910158"/>
    <lineage>
        <taxon>Bacteria</taxon>
        <taxon>Pseudomonadati</taxon>
        <taxon>Bacteroidota</taxon>
        <taxon>Cytophagia</taxon>
        <taxon>Cytophagales</taxon>
        <taxon>Spirosomataceae</taxon>
        <taxon>Dyadobacter</taxon>
    </lineage>
</organism>
<accession>A0A9E8SKB2</accession>
<dbReference type="EMBL" id="CP112998">
    <property type="protein sequence ID" value="WAC12285.1"/>
    <property type="molecule type" value="Genomic_DNA"/>
</dbReference>
<dbReference type="RefSeq" id="WP_244821850.1">
    <property type="nucleotide sequence ID" value="NZ_CP112998.1"/>
</dbReference>
<sequence length="201" mass="23138">MVAQAIIFQARKDLSTGLLTLTTGIENDTYRFKYTWNALLHSSASFSKKRLFQCTGQPEYFGLSICSGSDYIYPFAVHYIFCQTNNYQGYWSPVLYCFSSNNFFDNWGLQSILNEEYFQSIDNRILHHSGNVGFTLLDTAISLKYEIIHPRAMGMKGKYLDDKEYLLNQLILVCKSSSAYLVINIMIVALWSFKNSLINEN</sequence>
<dbReference type="Proteomes" id="UP001164653">
    <property type="component" value="Chromosome"/>
</dbReference>
<protein>
    <submittedName>
        <fullName evidence="1">Uncharacterized protein</fullName>
    </submittedName>
</protein>
<reference evidence="1" key="1">
    <citation type="submission" date="2022-11" db="EMBL/GenBank/DDBJ databases">
        <title>Dyadobacter pollutisoli sp. nov., isolated from plastic dumped soil.</title>
        <authorList>
            <person name="Kim J.M."/>
            <person name="Kim K.R."/>
            <person name="Lee J.K."/>
            <person name="Hao L."/>
            <person name="Jeon C.O."/>
        </authorList>
    </citation>
    <scope>NUCLEOTIDE SEQUENCE</scope>
    <source>
        <strain evidence="1">U1</strain>
    </source>
</reference>
<evidence type="ECO:0000313" key="2">
    <source>
        <dbReference type="Proteomes" id="UP001164653"/>
    </source>
</evidence>
<evidence type="ECO:0000313" key="1">
    <source>
        <dbReference type="EMBL" id="WAC12285.1"/>
    </source>
</evidence>
<dbReference type="KEGG" id="dpf:ON006_31740"/>
<keyword evidence="2" id="KW-1185">Reference proteome</keyword>
<dbReference type="AlphaFoldDB" id="A0A9E8SKB2"/>